<protein>
    <recommendedName>
        <fullName evidence="4">DUF2746 domain-containing protein</fullName>
    </recommendedName>
</protein>
<evidence type="ECO:0000313" key="2">
    <source>
        <dbReference type="EMBL" id="MDM8265675.1"/>
    </source>
</evidence>
<organism evidence="2 3">
    <name type="scientific">Limosilactobacillus pontis</name>
    <dbReference type="NCBI Taxonomy" id="35787"/>
    <lineage>
        <taxon>Bacteria</taxon>
        <taxon>Bacillati</taxon>
        <taxon>Bacillota</taxon>
        <taxon>Bacilli</taxon>
        <taxon>Lactobacillales</taxon>
        <taxon>Lactobacillaceae</taxon>
        <taxon>Limosilactobacillus</taxon>
    </lineage>
</organism>
<dbReference type="Proteomes" id="UP001529343">
    <property type="component" value="Unassembled WGS sequence"/>
</dbReference>
<accession>A0ABT7UVD5</accession>
<reference evidence="3" key="1">
    <citation type="submission" date="2023-06" db="EMBL/GenBank/DDBJ databases">
        <title>Identification and characterization of horizontal gene transfer across gut microbiota members of farm animals based on homology search.</title>
        <authorList>
            <person name="Zeman M."/>
            <person name="Kubasova T."/>
            <person name="Jahodarova E."/>
            <person name="Nykrynova M."/>
            <person name="Rychlik I."/>
        </authorList>
    </citation>
    <scope>NUCLEOTIDE SEQUENCE [LARGE SCALE GENOMIC DNA]</scope>
    <source>
        <strain evidence="3">161_Gplus</strain>
    </source>
</reference>
<feature type="transmembrane region" description="Helical" evidence="1">
    <location>
        <begin position="13"/>
        <end position="31"/>
    </location>
</feature>
<proteinExistence type="predicted"/>
<evidence type="ECO:0008006" key="4">
    <source>
        <dbReference type="Google" id="ProtNLM"/>
    </source>
</evidence>
<dbReference type="RefSeq" id="WP_289576631.1">
    <property type="nucleotide sequence ID" value="NZ_JAUDDW010000001.1"/>
</dbReference>
<comment type="caution">
    <text evidence="2">The sequence shown here is derived from an EMBL/GenBank/DDBJ whole genome shotgun (WGS) entry which is preliminary data.</text>
</comment>
<evidence type="ECO:0000256" key="1">
    <source>
        <dbReference type="SAM" id="Phobius"/>
    </source>
</evidence>
<keyword evidence="1" id="KW-1133">Transmembrane helix</keyword>
<keyword evidence="1" id="KW-0812">Transmembrane</keyword>
<keyword evidence="1" id="KW-0472">Membrane</keyword>
<sequence length="99" mass="11172">MHIVIMGLSLTEWGSVVAIITAIFAGIGLIVKMTSIMNRLESSITTLNSTLHDLISDNRDLKRQLNHLESQFDIHVGEAKVRNQRITALEKEVFNRDKN</sequence>
<keyword evidence="3" id="KW-1185">Reference proteome</keyword>
<gene>
    <name evidence="2" type="ORF">QUW44_00600</name>
</gene>
<dbReference type="EMBL" id="JAUDDW010000001">
    <property type="protein sequence ID" value="MDM8265675.1"/>
    <property type="molecule type" value="Genomic_DNA"/>
</dbReference>
<name>A0ABT7UVD5_9LACO</name>
<reference evidence="2 3" key="2">
    <citation type="submission" date="2023-06" db="EMBL/GenBank/DDBJ databases">
        <authorList>
            <person name="Zeman M."/>
            <person name="Kubasova T."/>
            <person name="Jahodarova E."/>
            <person name="Nykrynova M."/>
            <person name="Rychlik I."/>
        </authorList>
    </citation>
    <scope>NUCLEOTIDE SEQUENCE [LARGE SCALE GENOMIC DNA]</scope>
    <source>
        <strain evidence="2 3">161_Gplus</strain>
    </source>
</reference>
<evidence type="ECO:0000313" key="3">
    <source>
        <dbReference type="Proteomes" id="UP001529343"/>
    </source>
</evidence>